<dbReference type="CTD" id="66058075"/>
<feature type="region of interest" description="Disordered" evidence="3">
    <location>
        <begin position="1"/>
        <end position="35"/>
    </location>
</feature>
<dbReference type="RefSeq" id="XP_042933769.1">
    <property type="nucleotide sequence ID" value="XM_043077835.1"/>
</dbReference>
<dbReference type="PANTHER" id="PTHR23248:SF9">
    <property type="entry name" value="PHOSPHOLIPID SCRAMBLASE"/>
    <property type="match status" value="1"/>
</dbReference>
<evidence type="ECO:0000313" key="5">
    <source>
        <dbReference type="Proteomes" id="UP000006672"/>
    </source>
</evidence>
<dbReference type="AlphaFoldDB" id="A0A4E9F753"/>
<accession>A0A4E9F753</accession>
<dbReference type="OrthoDB" id="5850000at2759"/>
<gene>
    <name evidence="4 6" type="primary">Bm145</name>
    <name evidence="4" type="ORF">BM_BM145</name>
</gene>
<dbReference type="WBParaSite" id="Bm145a.1">
    <property type="protein sequence ID" value="Bm145a.1"/>
    <property type="gene ID" value="WBGene00220406"/>
</dbReference>
<dbReference type="Pfam" id="PF03803">
    <property type="entry name" value="Scramblase"/>
    <property type="match status" value="1"/>
</dbReference>
<dbReference type="GeneID" id="66058075"/>
<name>A0A4E9F753_BRUMA</name>
<reference evidence="5" key="1">
    <citation type="journal article" date="2007" name="Science">
        <title>Draft genome of the filarial nematode parasite Brugia malayi.</title>
        <authorList>
            <person name="Ghedin E."/>
            <person name="Wang S."/>
            <person name="Spiro D."/>
            <person name="Caler E."/>
            <person name="Zhao Q."/>
            <person name="Crabtree J."/>
            <person name="Allen J.E."/>
            <person name="Delcher A.L."/>
            <person name="Guiliano D.B."/>
            <person name="Miranda-Saavedra D."/>
            <person name="Angiuoli S.V."/>
            <person name="Creasy T."/>
            <person name="Amedeo P."/>
            <person name="Haas B."/>
            <person name="El-Sayed N.M."/>
            <person name="Wortman J.R."/>
            <person name="Feldblyum T."/>
            <person name="Tallon L."/>
            <person name="Schatz M."/>
            <person name="Shumway M."/>
            <person name="Koo H."/>
            <person name="Salzberg S.L."/>
            <person name="Schobel S."/>
            <person name="Pertea M."/>
            <person name="Pop M."/>
            <person name="White O."/>
            <person name="Barton G.J."/>
            <person name="Carlow C.K."/>
            <person name="Crawford M.J."/>
            <person name="Daub J."/>
            <person name="Dimmic M.W."/>
            <person name="Estes C.F."/>
            <person name="Foster J.M."/>
            <person name="Ganatra M."/>
            <person name="Gregory W.F."/>
            <person name="Johnson N.M."/>
            <person name="Jin J."/>
            <person name="Komuniecki R."/>
            <person name="Korf I."/>
            <person name="Kumar S."/>
            <person name="Laney S."/>
            <person name="Li B.W."/>
            <person name="Li W."/>
            <person name="Lindblom T.H."/>
            <person name="Lustigman S."/>
            <person name="Ma D."/>
            <person name="Maina C.V."/>
            <person name="Martin D.M."/>
            <person name="McCarter J.P."/>
            <person name="McReynolds L."/>
            <person name="Mitreva M."/>
            <person name="Nutman T.B."/>
            <person name="Parkinson J."/>
            <person name="Peregrin-Alvarez J.M."/>
            <person name="Poole C."/>
            <person name="Ren Q."/>
            <person name="Saunders L."/>
            <person name="Sluder A.E."/>
            <person name="Smith K."/>
            <person name="Stanke M."/>
            <person name="Unnasch T.R."/>
            <person name="Ware J."/>
            <person name="Wei A.D."/>
            <person name="Weil G."/>
            <person name="Williams D.J."/>
            <person name="Zhang Y."/>
            <person name="Williams S.A."/>
            <person name="Fraser-Liggett C."/>
            <person name="Slatko B."/>
            <person name="Blaxter M.L."/>
            <person name="Scott A.L."/>
        </authorList>
    </citation>
    <scope>NUCLEOTIDE SEQUENCE</scope>
    <source>
        <strain evidence="5">FR3</strain>
    </source>
</reference>
<dbReference type="EMBL" id="CAAKNF010000192">
    <property type="protein sequence ID" value="VIO92663.1"/>
    <property type="molecule type" value="Genomic_DNA"/>
</dbReference>
<accession>A0A5S6PBI3</accession>
<keyword evidence="2" id="KW-0564">Palmitate</keyword>
<dbReference type="InterPro" id="IPR005552">
    <property type="entry name" value="Scramblase"/>
</dbReference>
<protein>
    <recommendedName>
        <fullName evidence="2">Phospholipid scramblase</fullName>
    </recommendedName>
</protein>
<dbReference type="GO" id="GO:0005886">
    <property type="term" value="C:plasma membrane"/>
    <property type="evidence" value="ECO:0007669"/>
    <property type="project" value="TreeGrafter"/>
</dbReference>
<dbReference type="KEGG" id="bmy:BM_BM145"/>
<dbReference type="Proteomes" id="UP000006672">
    <property type="component" value="Unassembled WGS sequence"/>
</dbReference>
<dbReference type="PANTHER" id="PTHR23248">
    <property type="entry name" value="PHOSPHOLIPID SCRAMBLASE-RELATED"/>
    <property type="match status" value="1"/>
</dbReference>
<keyword evidence="5" id="KW-1185">Reference proteome</keyword>
<proteinExistence type="inferred from homology"/>
<keyword evidence="2" id="KW-0106">Calcium</keyword>
<reference evidence="4" key="2">
    <citation type="submission" date="2019-04" db="EMBL/GenBank/DDBJ databases">
        <authorList>
            <person name="Howe K."/>
            <person name="Paulini M."/>
            <person name="Williams G."/>
        </authorList>
    </citation>
    <scope>NUCLEOTIDE SEQUENCE [LARGE SCALE GENOMIC DNA]</scope>
    <source>
        <strain evidence="4">FR3</strain>
    </source>
</reference>
<evidence type="ECO:0000256" key="3">
    <source>
        <dbReference type="SAM" id="MobiDB-lite"/>
    </source>
</evidence>
<evidence type="ECO:0000256" key="2">
    <source>
        <dbReference type="RuleBase" id="RU363116"/>
    </source>
</evidence>
<organism evidence="4">
    <name type="scientific">Brugia malayi</name>
    <name type="common">Filarial nematode worm</name>
    <dbReference type="NCBI Taxonomy" id="6279"/>
    <lineage>
        <taxon>Eukaryota</taxon>
        <taxon>Metazoa</taxon>
        <taxon>Ecdysozoa</taxon>
        <taxon>Nematoda</taxon>
        <taxon>Chromadorea</taxon>
        <taxon>Rhabditida</taxon>
        <taxon>Spirurina</taxon>
        <taxon>Spiruromorpha</taxon>
        <taxon>Filarioidea</taxon>
        <taxon>Onchocercidae</taxon>
        <taxon>Brugia</taxon>
    </lineage>
</organism>
<keyword evidence="2" id="KW-0449">Lipoprotein</keyword>
<sequence length="329" mass="37693">MSKMTVVRDNERQDKKGNHKIGNNSGNDTDILENDESNSKSEYFAAISPTTITKQPYPQMNFSKNTKISNSINNQTITNIKNEEEKKRKNIDNKLSVDRLSMNDYKMLLRLKPLKQFYIRRHSNTIDTFLDFLQENRYVVQDIEGELIYHVFETSNNTCQCDCKTTRYLQLHFTTSVGQEVIKMEKLLTCSNFFGGQCGIYPTCCIFSTNKSFQITIESPPGHPIGAVVQQISLIRPYYQVKDARGNPKYFIIGSTSSFSCFACRCCDIQYEVISANKNILIGIITKEWAKTSDKITTVDNFNISFPRNITARDKMLLLGALFLVSNFK</sequence>
<comment type="cofactor">
    <cofactor evidence="2">
        <name>Ca(2+)</name>
        <dbReference type="ChEBI" id="CHEBI:29108"/>
    </cofactor>
</comment>
<evidence type="ECO:0000256" key="1">
    <source>
        <dbReference type="ARBA" id="ARBA00005350"/>
    </source>
</evidence>
<comment type="function">
    <text evidence="2">May mediate accelerated ATP-independent bidirectional transbilayer migration of phospholipids upon binding calcium ions that results in a loss of phospholipid asymmetry in the plasma membrane.</text>
</comment>
<evidence type="ECO:0000313" key="6">
    <source>
        <dbReference type="WBParaSite" id="Bm145a.1"/>
    </source>
</evidence>
<feature type="compositionally biased region" description="Basic and acidic residues" evidence="3">
    <location>
        <begin position="1"/>
        <end position="16"/>
    </location>
</feature>
<dbReference type="GO" id="GO:0017128">
    <property type="term" value="F:phospholipid scramblase activity"/>
    <property type="evidence" value="ECO:0007669"/>
    <property type="project" value="InterPro"/>
</dbReference>
<evidence type="ECO:0000313" key="4">
    <source>
        <dbReference type="EMBL" id="VIO92663.1"/>
    </source>
</evidence>
<comment type="similarity">
    <text evidence="1 2">Belongs to the phospholipid scramblase family.</text>
</comment>
<reference evidence="6" key="3">
    <citation type="submission" date="2019-12" db="UniProtKB">
        <authorList>
            <consortium name="WormBaseParasite"/>
        </authorList>
    </citation>
    <scope>IDENTIFICATION</scope>
</reference>